<evidence type="ECO:0000313" key="2">
    <source>
        <dbReference type="Proteomes" id="UP000199532"/>
    </source>
</evidence>
<dbReference type="EMBL" id="FNXY01000009">
    <property type="protein sequence ID" value="SEJ56080.1"/>
    <property type="molecule type" value="Genomic_DNA"/>
</dbReference>
<dbReference type="AlphaFoldDB" id="A0A1H7A2J2"/>
<gene>
    <name evidence="1" type="ORF">SAMN04487995_5299</name>
</gene>
<reference evidence="1 2" key="1">
    <citation type="submission" date="2016-10" db="EMBL/GenBank/DDBJ databases">
        <authorList>
            <person name="de Groot N.N."/>
        </authorList>
    </citation>
    <scope>NUCLEOTIDE SEQUENCE [LARGE SCALE GENOMIC DNA]</scope>
    <source>
        <strain evidence="1 2">DSM 19938</strain>
    </source>
</reference>
<evidence type="ECO:0000313" key="1">
    <source>
        <dbReference type="EMBL" id="SEJ56080.1"/>
    </source>
</evidence>
<sequence>MADQAITSKQVFSKAMLAVKVRPTVTKAQINEILERIYKENGCTGCGLGGRDLLINIDDILVDHERFSKALKLDSVVDFKILNSLDTSLPQR</sequence>
<proteinExistence type="predicted"/>
<dbReference type="RefSeq" id="WP_090340414.1">
    <property type="nucleotide sequence ID" value="NZ_FNXY01000009.1"/>
</dbReference>
<organism evidence="1 2">
    <name type="scientific">Dyadobacter koreensis</name>
    <dbReference type="NCBI Taxonomy" id="408657"/>
    <lineage>
        <taxon>Bacteria</taxon>
        <taxon>Pseudomonadati</taxon>
        <taxon>Bacteroidota</taxon>
        <taxon>Cytophagia</taxon>
        <taxon>Cytophagales</taxon>
        <taxon>Spirosomataceae</taxon>
        <taxon>Dyadobacter</taxon>
    </lineage>
</organism>
<dbReference type="Proteomes" id="UP000199532">
    <property type="component" value="Unassembled WGS sequence"/>
</dbReference>
<keyword evidence="2" id="KW-1185">Reference proteome</keyword>
<dbReference type="STRING" id="408657.SAMN04487995_5299"/>
<accession>A0A1H7A2J2</accession>
<name>A0A1H7A2J2_9BACT</name>
<protein>
    <submittedName>
        <fullName evidence="1">Uncharacterized protein</fullName>
    </submittedName>
</protein>